<keyword evidence="2" id="KW-0479">Metal-binding</keyword>
<dbReference type="EMBL" id="JARJLG010000057">
    <property type="protein sequence ID" value="KAJ7757729.1"/>
    <property type="molecule type" value="Genomic_DNA"/>
</dbReference>
<evidence type="ECO:0000313" key="11">
    <source>
        <dbReference type="Proteomes" id="UP001215280"/>
    </source>
</evidence>
<feature type="domain" description="C2H2-type" evidence="9">
    <location>
        <begin position="478"/>
        <end position="505"/>
    </location>
</feature>
<feature type="compositionally biased region" description="Polar residues" evidence="8">
    <location>
        <begin position="413"/>
        <end position="451"/>
    </location>
</feature>
<feature type="compositionally biased region" description="Polar residues" evidence="8">
    <location>
        <begin position="29"/>
        <end position="46"/>
    </location>
</feature>
<evidence type="ECO:0000259" key="9">
    <source>
        <dbReference type="PROSITE" id="PS50157"/>
    </source>
</evidence>
<keyword evidence="11" id="KW-1185">Reference proteome</keyword>
<dbReference type="InterPro" id="IPR036236">
    <property type="entry name" value="Znf_C2H2_sf"/>
</dbReference>
<keyword evidence="5" id="KW-0862">Zinc</keyword>
<dbReference type="SMART" id="SM00355">
    <property type="entry name" value="ZnF_C2H2"/>
    <property type="match status" value="2"/>
</dbReference>
<dbReference type="InterPro" id="IPR050331">
    <property type="entry name" value="Zinc_finger"/>
</dbReference>
<accession>A0AAD7J898</accession>
<feature type="compositionally biased region" description="Low complexity" evidence="8">
    <location>
        <begin position="121"/>
        <end position="132"/>
    </location>
</feature>
<dbReference type="Proteomes" id="UP001215280">
    <property type="component" value="Unassembled WGS sequence"/>
</dbReference>
<evidence type="ECO:0000313" key="10">
    <source>
        <dbReference type="EMBL" id="KAJ7757729.1"/>
    </source>
</evidence>
<feature type="region of interest" description="Disordered" evidence="8">
    <location>
        <begin position="105"/>
        <end position="132"/>
    </location>
</feature>
<name>A0AAD7J898_9AGAR</name>
<dbReference type="GO" id="GO:0008270">
    <property type="term" value="F:zinc ion binding"/>
    <property type="evidence" value="ECO:0007669"/>
    <property type="project" value="UniProtKB-KW"/>
</dbReference>
<comment type="caution">
    <text evidence="10">The sequence shown here is derived from an EMBL/GenBank/DDBJ whole genome shotgun (WGS) entry which is preliminary data.</text>
</comment>
<feature type="region of interest" description="Disordered" evidence="8">
    <location>
        <begin position="155"/>
        <end position="193"/>
    </location>
</feature>
<gene>
    <name evidence="10" type="ORF">DFH07DRAFT_458246</name>
</gene>
<dbReference type="SUPFAM" id="SSF57667">
    <property type="entry name" value="beta-beta-alpha zinc fingers"/>
    <property type="match status" value="1"/>
</dbReference>
<evidence type="ECO:0000256" key="1">
    <source>
        <dbReference type="ARBA" id="ARBA00004123"/>
    </source>
</evidence>
<proteinExistence type="predicted"/>
<keyword evidence="6" id="KW-0539">Nucleus</keyword>
<reference evidence="10" key="1">
    <citation type="submission" date="2023-03" db="EMBL/GenBank/DDBJ databases">
        <title>Massive genome expansion in bonnet fungi (Mycena s.s.) driven by repeated elements and novel gene families across ecological guilds.</title>
        <authorList>
            <consortium name="Lawrence Berkeley National Laboratory"/>
            <person name="Harder C.B."/>
            <person name="Miyauchi S."/>
            <person name="Viragh M."/>
            <person name="Kuo A."/>
            <person name="Thoen E."/>
            <person name="Andreopoulos B."/>
            <person name="Lu D."/>
            <person name="Skrede I."/>
            <person name="Drula E."/>
            <person name="Henrissat B."/>
            <person name="Morin E."/>
            <person name="Kohler A."/>
            <person name="Barry K."/>
            <person name="LaButti K."/>
            <person name="Morin E."/>
            <person name="Salamov A."/>
            <person name="Lipzen A."/>
            <person name="Mereny Z."/>
            <person name="Hegedus B."/>
            <person name="Baldrian P."/>
            <person name="Stursova M."/>
            <person name="Weitz H."/>
            <person name="Taylor A."/>
            <person name="Grigoriev I.V."/>
            <person name="Nagy L.G."/>
            <person name="Martin F."/>
            <person name="Kauserud H."/>
        </authorList>
    </citation>
    <scope>NUCLEOTIDE SEQUENCE</scope>
    <source>
        <strain evidence="10">CBHHK188m</strain>
    </source>
</reference>
<feature type="compositionally biased region" description="Low complexity" evidence="8">
    <location>
        <begin position="310"/>
        <end position="332"/>
    </location>
</feature>
<feature type="compositionally biased region" description="Basic and acidic residues" evidence="8">
    <location>
        <begin position="1"/>
        <end position="10"/>
    </location>
</feature>
<dbReference type="PANTHER" id="PTHR16515:SF49">
    <property type="entry name" value="GASTRULA ZINC FINGER PROTEIN XLCGF49.1-LIKE-RELATED"/>
    <property type="match status" value="1"/>
</dbReference>
<dbReference type="PROSITE" id="PS50157">
    <property type="entry name" value="ZINC_FINGER_C2H2_2"/>
    <property type="match status" value="2"/>
</dbReference>
<evidence type="ECO:0000256" key="5">
    <source>
        <dbReference type="ARBA" id="ARBA00022833"/>
    </source>
</evidence>
<evidence type="ECO:0000256" key="2">
    <source>
        <dbReference type="ARBA" id="ARBA00022723"/>
    </source>
</evidence>
<dbReference type="PROSITE" id="PS00028">
    <property type="entry name" value="ZINC_FINGER_C2H2_1"/>
    <property type="match status" value="1"/>
</dbReference>
<feature type="compositionally biased region" description="Low complexity" evidence="8">
    <location>
        <begin position="174"/>
        <end position="193"/>
    </location>
</feature>
<comment type="subcellular location">
    <subcellularLocation>
        <location evidence="1">Nucleus</location>
    </subcellularLocation>
</comment>
<feature type="region of interest" description="Disordered" evidence="8">
    <location>
        <begin position="1"/>
        <end position="50"/>
    </location>
</feature>
<dbReference type="InterPro" id="IPR013087">
    <property type="entry name" value="Znf_C2H2_type"/>
</dbReference>
<evidence type="ECO:0000256" key="8">
    <source>
        <dbReference type="SAM" id="MobiDB-lite"/>
    </source>
</evidence>
<dbReference type="Gene3D" id="3.30.160.60">
    <property type="entry name" value="Classic Zinc Finger"/>
    <property type="match status" value="1"/>
</dbReference>
<organism evidence="10 11">
    <name type="scientific">Mycena maculata</name>
    <dbReference type="NCBI Taxonomy" id="230809"/>
    <lineage>
        <taxon>Eukaryota</taxon>
        <taxon>Fungi</taxon>
        <taxon>Dikarya</taxon>
        <taxon>Basidiomycota</taxon>
        <taxon>Agaricomycotina</taxon>
        <taxon>Agaricomycetes</taxon>
        <taxon>Agaricomycetidae</taxon>
        <taxon>Agaricales</taxon>
        <taxon>Marasmiineae</taxon>
        <taxon>Mycenaceae</taxon>
        <taxon>Mycena</taxon>
    </lineage>
</organism>
<dbReference type="GO" id="GO:0005634">
    <property type="term" value="C:nucleus"/>
    <property type="evidence" value="ECO:0007669"/>
    <property type="project" value="UniProtKB-SubCell"/>
</dbReference>
<dbReference type="PANTHER" id="PTHR16515">
    <property type="entry name" value="PR DOMAIN ZINC FINGER PROTEIN"/>
    <property type="match status" value="1"/>
</dbReference>
<evidence type="ECO:0000256" key="3">
    <source>
        <dbReference type="ARBA" id="ARBA00022737"/>
    </source>
</evidence>
<evidence type="ECO:0000256" key="4">
    <source>
        <dbReference type="ARBA" id="ARBA00022771"/>
    </source>
</evidence>
<protein>
    <recommendedName>
        <fullName evidence="9">C2H2-type domain-containing protein</fullName>
    </recommendedName>
</protein>
<feature type="region of interest" description="Disordered" evidence="8">
    <location>
        <begin position="263"/>
        <end position="345"/>
    </location>
</feature>
<feature type="region of interest" description="Disordered" evidence="8">
    <location>
        <begin position="369"/>
        <end position="475"/>
    </location>
</feature>
<feature type="domain" description="C2H2-type" evidence="9">
    <location>
        <begin position="506"/>
        <end position="536"/>
    </location>
</feature>
<dbReference type="GO" id="GO:0010468">
    <property type="term" value="P:regulation of gene expression"/>
    <property type="evidence" value="ECO:0007669"/>
    <property type="project" value="TreeGrafter"/>
</dbReference>
<evidence type="ECO:0000256" key="7">
    <source>
        <dbReference type="PROSITE-ProRule" id="PRU00042"/>
    </source>
</evidence>
<dbReference type="AlphaFoldDB" id="A0AAD7J898"/>
<sequence length="539" mass="58433">MTRPSERAEDPDAFTISIENAEHGYPTSEEANSVRSHALSHNTQWGGANLQCGAPTAIRARSFGEQQQLQAAPSGFRRRAQSDSASFSALNFSAYQDQYAVDDEDSDVPQFTPYHAPHWTSQELQPPSSHLSPPLHAFLTPAWMSNASSSPSSWYPGRLRLPSSADQTDPDRQPTTSTFPSPLSPSLLSPSWRSEVDSDASSVRSVSPSLNFVSLPSPAIANHGVYEGGSPDLYHRSWHMGRHFIPSADSSVGGIDDNMKVLSIDGDGTTNGSSYSDHGLPHQGQGQGLPADPSWLVGHFPPVQEQQQRPSSFPFAPFPPDSYTAPTASSSSQPPPEGRSLDEAASSRNHLYAPAPDAFYSLTGLKGGDASQLAQRTPRRHTKSHGPYPTAGPSRVASGQTTNWIPQDEPSPGDSTITGSGHPQNPSTPDVPASPQSWNHQSEQEGPSKSPTIRPVATDATRRASAARRKDPSKRGPFVCELCGHDFTAKHNYQNHINSHNSVKPFECEKCSQRFVTQHVLKRHDSKCSSRSLSKKRRS</sequence>
<evidence type="ECO:0000256" key="6">
    <source>
        <dbReference type="ARBA" id="ARBA00023242"/>
    </source>
</evidence>
<keyword evidence="4 7" id="KW-0863">Zinc-finger</keyword>
<feature type="compositionally biased region" description="Low complexity" evidence="8">
    <location>
        <begin position="281"/>
        <end position="290"/>
    </location>
</feature>
<keyword evidence="3" id="KW-0677">Repeat</keyword>